<dbReference type="EMBL" id="LR797036">
    <property type="protein sequence ID" value="CAB4183167.1"/>
    <property type="molecule type" value="Genomic_DNA"/>
</dbReference>
<evidence type="ECO:0000313" key="2">
    <source>
        <dbReference type="EMBL" id="CAB4199102.1"/>
    </source>
</evidence>
<name>A0A6J5QKY5_9CAUD</name>
<organism evidence="1">
    <name type="scientific">uncultured Caudovirales phage</name>
    <dbReference type="NCBI Taxonomy" id="2100421"/>
    <lineage>
        <taxon>Viruses</taxon>
        <taxon>Duplodnaviria</taxon>
        <taxon>Heunggongvirae</taxon>
        <taxon>Uroviricota</taxon>
        <taxon>Caudoviricetes</taxon>
        <taxon>Peduoviridae</taxon>
        <taxon>Maltschvirus</taxon>
        <taxon>Maltschvirus maltsch</taxon>
    </lineage>
</organism>
<accession>A0A6J5QKY5</accession>
<dbReference type="EMBL" id="LR797277">
    <property type="protein sequence ID" value="CAB4199102.1"/>
    <property type="molecule type" value="Genomic_DNA"/>
</dbReference>
<proteinExistence type="predicted"/>
<reference evidence="1" key="1">
    <citation type="submission" date="2020-05" db="EMBL/GenBank/DDBJ databases">
        <authorList>
            <person name="Chiriac C."/>
            <person name="Salcher M."/>
            <person name="Ghai R."/>
            <person name="Kavagutti S V."/>
        </authorList>
    </citation>
    <scope>NUCLEOTIDE SEQUENCE</scope>
</reference>
<gene>
    <name evidence="1" type="ORF">UFOVP1083_38</name>
    <name evidence="2" type="ORF">UFOVP1327_15</name>
</gene>
<evidence type="ECO:0000313" key="1">
    <source>
        <dbReference type="EMBL" id="CAB4183167.1"/>
    </source>
</evidence>
<protein>
    <submittedName>
        <fullName evidence="1">Uncharacterized protein</fullName>
    </submittedName>
</protein>
<sequence>MATYTASHAKTVTTVANQIDTLTLTGTGKTLRVTGHSGTPHIFFTTAPLGQTPPTVSAGGDNCMAAEPDVGQDFPWNGSGVVISYISTGINVLSFMLF</sequence>